<dbReference type="GO" id="GO:0008240">
    <property type="term" value="F:tripeptidyl-peptidase activity"/>
    <property type="evidence" value="ECO:0007669"/>
    <property type="project" value="TreeGrafter"/>
</dbReference>
<keyword evidence="4" id="KW-0378">Hydrolase</keyword>
<sequence length="967" mass="99377">MYSRRLLAAACLSLCAWMGLGWSAEAQSSLRNRITQEIQPNSMTALQGTVNPMANSRNDQGSVSSSTQLTGMTMYFAPSAAQKAALDALVKAQQTKGSAYYHKWLTPSEYASRFGMTDADLEKVKSWLEQQGFTVDRVSNSRNAVVFSGSAAQVESAFNTSIHHYKVNGVTHTANATALELPSALAGVVQTVRNISDFRPQAQHVRMSASTAASVAKPAYTSTSTSEYHFLAPGDVAVIYDIKAAYSAGYTGTGQSIAIVGQSAVDLSDIENFQSAAGLTEKDPTVVLVPDSGSSAISSGDEAESDIDLEWSGAIAKGATIYFVYVGSNSNYSVFDSVEYAVDEKIAPVISMSYGECEADLTQADITELEAILEQGASQGQTLVVSSGDSGSTGCFSTNSGVTATELAAEEVLSVNYPASSAYATAIGGTEFEGDKTDASEYWESASGSDVVTSALEYIPEEAWNDDSSKYGLSATGGGVSTFITKPSWQTEVTGIPSGSYRYVPDISLDASNDWDPYLFCSSDESDTGIAGSCSSGFYGSGGDTYSTMTLAGGTSFGAPIFAGMLAILNQKLNSTGQGVVNSTLYTMAADSTTYASAFHDITTGNNECTAGSSYCSSTSGGETHYTTNTGYDEVTGLGTVDFYNLLTDWPTSTSSGASLTSSTTTLSAATTTPSSGASDVITITVASGSSSVTTAPTGTLTITVDGTTETSSLALSSGSASYTFSSTTTGDHTIVATYSGDSTYAASTGSLVVDVGGTTSTSSNGSFTLSATNVTVSQGSSGTSTVTVTPSSYTGTIDWTIETNSESLVDYGCFSPESSTISSASAATTVTLTIYTSKSDCSTTSSAAKSHLHSFVRSSNLKSASAKQSPPAGSRFPLSSVVAVAGLLCVGLARRRSRITSLLGCVLILGAIGFASGCGSSGSSSSSSSTSTSTDVAKGTYSLTLVGQDSSDSSITNSTTFTLTVD</sequence>
<evidence type="ECO:0000256" key="4">
    <source>
        <dbReference type="ARBA" id="ARBA00022801"/>
    </source>
</evidence>
<dbReference type="GO" id="GO:0006508">
    <property type="term" value="P:proteolysis"/>
    <property type="evidence" value="ECO:0007669"/>
    <property type="project" value="UniProtKB-KW"/>
</dbReference>
<dbReference type="GO" id="GO:0046872">
    <property type="term" value="F:metal ion binding"/>
    <property type="evidence" value="ECO:0007669"/>
    <property type="project" value="UniProtKB-KW"/>
</dbReference>
<dbReference type="PANTHER" id="PTHR14218:SF15">
    <property type="entry name" value="TRIPEPTIDYL-PEPTIDASE 1"/>
    <property type="match status" value="1"/>
</dbReference>
<keyword evidence="6" id="KW-0106">Calcium</keyword>
<dbReference type="InterPro" id="IPR036852">
    <property type="entry name" value="Peptidase_S8/S53_dom_sf"/>
</dbReference>
<dbReference type="CDD" id="cd04056">
    <property type="entry name" value="Peptidases_S53"/>
    <property type="match status" value="1"/>
</dbReference>
<keyword evidence="8" id="KW-0732">Signal</keyword>
<dbReference type="GO" id="GO:0004252">
    <property type="term" value="F:serine-type endopeptidase activity"/>
    <property type="evidence" value="ECO:0007669"/>
    <property type="project" value="InterPro"/>
</dbReference>
<dbReference type="Proteomes" id="UP000290253">
    <property type="component" value="Unassembled WGS sequence"/>
</dbReference>
<dbReference type="EMBL" id="SDMK01000001">
    <property type="protein sequence ID" value="RXS96640.1"/>
    <property type="molecule type" value="Genomic_DNA"/>
</dbReference>
<dbReference type="InterPro" id="IPR050819">
    <property type="entry name" value="Tripeptidyl-peptidase_I"/>
</dbReference>
<dbReference type="InterPro" id="IPR013783">
    <property type="entry name" value="Ig-like_fold"/>
</dbReference>
<name>A0A4Q1SHJ1_9BACT</name>
<gene>
    <name evidence="10" type="ORF">ESZ00_01445</name>
</gene>
<feature type="chain" id="PRO_5020722441" evidence="8">
    <location>
        <begin position="27"/>
        <end position="967"/>
    </location>
</feature>
<evidence type="ECO:0000256" key="8">
    <source>
        <dbReference type="SAM" id="SignalP"/>
    </source>
</evidence>
<evidence type="ECO:0000256" key="5">
    <source>
        <dbReference type="ARBA" id="ARBA00022825"/>
    </source>
</evidence>
<accession>A0A4Q1SHJ1</accession>
<dbReference type="InterPro" id="IPR032109">
    <property type="entry name" value="Big_3_5"/>
</dbReference>
<dbReference type="PANTHER" id="PTHR14218">
    <property type="entry name" value="PROTEASE S8 TRIPEPTIDYL PEPTIDASE I CLN2"/>
    <property type="match status" value="1"/>
</dbReference>
<dbReference type="Pfam" id="PF16640">
    <property type="entry name" value="Big_3_5"/>
    <property type="match status" value="1"/>
</dbReference>
<proteinExistence type="predicted"/>
<evidence type="ECO:0000256" key="6">
    <source>
        <dbReference type="ARBA" id="ARBA00022837"/>
    </source>
</evidence>
<dbReference type="InterPro" id="IPR015366">
    <property type="entry name" value="S53_propep"/>
</dbReference>
<feature type="signal peptide" evidence="8">
    <location>
        <begin position="1"/>
        <end position="26"/>
    </location>
</feature>
<dbReference type="SUPFAM" id="SSF52743">
    <property type="entry name" value="Subtilisin-like"/>
    <property type="match status" value="1"/>
</dbReference>
<evidence type="ECO:0000256" key="1">
    <source>
        <dbReference type="ARBA" id="ARBA00001913"/>
    </source>
</evidence>
<keyword evidence="5" id="KW-0720">Serine protease</keyword>
<reference evidence="10 11" key="1">
    <citation type="journal article" date="2016" name="Int. J. Syst. Evol. Microbiol.">
        <title>Acidipila dinghuensis sp. nov., an acidobacterium isolated from forest soil.</title>
        <authorList>
            <person name="Jiang Y.W."/>
            <person name="Wang J."/>
            <person name="Chen M.H."/>
            <person name="Lv Y.Y."/>
            <person name="Qiu L.H."/>
        </authorList>
    </citation>
    <scope>NUCLEOTIDE SEQUENCE [LARGE SCALE GENOMIC DNA]</scope>
    <source>
        <strain evidence="10 11">DHOF10</strain>
    </source>
</reference>
<evidence type="ECO:0000256" key="7">
    <source>
        <dbReference type="ARBA" id="ARBA00023145"/>
    </source>
</evidence>
<evidence type="ECO:0000256" key="2">
    <source>
        <dbReference type="ARBA" id="ARBA00022670"/>
    </source>
</evidence>
<keyword evidence="3" id="KW-0479">Metal-binding</keyword>
<keyword evidence="7" id="KW-0865">Zymogen</keyword>
<dbReference type="OrthoDB" id="127592at2"/>
<dbReference type="AlphaFoldDB" id="A0A4Q1SHJ1"/>
<evidence type="ECO:0000313" key="11">
    <source>
        <dbReference type="Proteomes" id="UP000290253"/>
    </source>
</evidence>
<dbReference type="InterPro" id="IPR030400">
    <property type="entry name" value="Sedolisin_dom"/>
</dbReference>
<protein>
    <submittedName>
        <fullName evidence="10">Peptidase S53</fullName>
    </submittedName>
</protein>
<dbReference type="Gene3D" id="2.60.40.10">
    <property type="entry name" value="Immunoglobulins"/>
    <property type="match status" value="1"/>
</dbReference>
<comment type="caution">
    <text evidence="10">The sequence shown here is derived from an EMBL/GenBank/DDBJ whole genome shotgun (WGS) entry which is preliminary data.</text>
</comment>
<keyword evidence="11" id="KW-1185">Reference proteome</keyword>
<dbReference type="Gene3D" id="3.40.50.200">
    <property type="entry name" value="Peptidase S8/S53 domain"/>
    <property type="match status" value="1"/>
</dbReference>
<evidence type="ECO:0000256" key="3">
    <source>
        <dbReference type="ARBA" id="ARBA00022723"/>
    </source>
</evidence>
<dbReference type="CDD" id="cd11377">
    <property type="entry name" value="Pro-peptidase_S53"/>
    <property type="match status" value="1"/>
</dbReference>
<dbReference type="SMART" id="SM00944">
    <property type="entry name" value="Pro-kuma_activ"/>
    <property type="match status" value="1"/>
</dbReference>
<keyword evidence="2" id="KW-0645">Protease</keyword>
<organism evidence="10 11">
    <name type="scientific">Silvibacterium dinghuense</name>
    <dbReference type="NCBI Taxonomy" id="1560006"/>
    <lineage>
        <taxon>Bacteria</taxon>
        <taxon>Pseudomonadati</taxon>
        <taxon>Acidobacteriota</taxon>
        <taxon>Terriglobia</taxon>
        <taxon>Terriglobales</taxon>
        <taxon>Acidobacteriaceae</taxon>
        <taxon>Silvibacterium</taxon>
    </lineage>
</organism>
<evidence type="ECO:0000313" key="10">
    <source>
        <dbReference type="EMBL" id="RXS96640.1"/>
    </source>
</evidence>
<comment type="cofactor">
    <cofactor evidence="1">
        <name>Ca(2+)</name>
        <dbReference type="ChEBI" id="CHEBI:29108"/>
    </cofactor>
</comment>
<evidence type="ECO:0000259" key="9">
    <source>
        <dbReference type="PROSITE" id="PS51695"/>
    </source>
</evidence>
<feature type="domain" description="Peptidase S53" evidence="9">
    <location>
        <begin position="230"/>
        <end position="653"/>
    </location>
</feature>
<dbReference type="SUPFAM" id="SSF54897">
    <property type="entry name" value="Protease propeptides/inhibitors"/>
    <property type="match status" value="1"/>
</dbReference>
<dbReference type="PROSITE" id="PS51695">
    <property type="entry name" value="SEDOLISIN"/>
    <property type="match status" value="1"/>
</dbReference>
<dbReference type="Pfam" id="PF09286">
    <property type="entry name" value="Pro-kuma_activ"/>
    <property type="match status" value="1"/>
</dbReference>